<reference evidence="4 5" key="1">
    <citation type="submission" date="2018-09" db="EMBL/GenBank/DDBJ databases">
        <title>Characterization of the phylogenetic diversity of five novel species belonging to the genus Bifidobacterium.</title>
        <authorList>
            <person name="Lugli G.A."/>
            <person name="Duranti S."/>
            <person name="Milani C."/>
        </authorList>
    </citation>
    <scope>NUCLEOTIDE SEQUENCE [LARGE SCALE GENOMIC DNA]</scope>
    <source>
        <strain evidence="4 5">2034B</strain>
    </source>
</reference>
<dbReference type="RefSeq" id="WP_125979627.1">
    <property type="nucleotide sequence ID" value="NZ_QXGL01000001.1"/>
</dbReference>
<keyword evidence="5" id="KW-1185">Reference proteome</keyword>
<protein>
    <submittedName>
        <fullName evidence="4">Transcriptional regulator, MerR family</fullName>
    </submittedName>
</protein>
<name>A0A430FNH3_9BIFI</name>
<dbReference type="EMBL" id="QXGL01000001">
    <property type="protein sequence ID" value="RSX54371.1"/>
    <property type="molecule type" value="Genomic_DNA"/>
</dbReference>
<dbReference type="GO" id="GO:0003700">
    <property type="term" value="F:DNA-binding transcription factor activity"/>
    <property type="evidence" value="ECO:0007669"/>
    <property type="project" value="InterPro"/>
</dbReference>
<evidence type="ECO:0000256" key="1">
    <source>
        <dbReference type="ARBA" id="ARBA00023125"/>
    </source>
</evidence>
<dbReference type="Pfam" id="PF13411">
    <property type="entry name" value="MerR_1"/>
    <property type="match status" value="1"/>
</dbReference>
<dbReference type="InterPro" id="IPR009061">
    <property type="entry name" value="DNA-bd_dom_put_sf"/>
</dbReference>
<evidence type="ECO:0000259" key="3">
    <source>
        <dbReference type="PROSITE" id="PS50937"/>
    </source>
</evidence>
<sequence length="157" mass="18566">MTSAKEDTTTADNDDESREYTIRQVANMFHMEPSTLRYYEEIGLLTNIDRTPSGQRVYRQCHVNRLKSICCFKHAGMSIEDLKQFFTFEADEQHHIDDMMNLLVDRREAIEQQRRELDEAYAHVLRKLHFYGDIRASLENGTPMPDWADYRHAVFKS</sequence>
<feature type="coiled-coil region" evidence="2">
    <location>
        <begin position="100"/>
        <end position="127"/>
    </location>
</feature>
<proteinExistence type="predicted"/>
<dbReference type="SUPFAM" id="SSF46955">
    <property type="entry name" value="Putative DNA-binding domain"/>
    <property type="match status" value="1"/>
</dbReference>
<dbReference type="Gene3D" id="1.10.1660.10">
    <property type="match status" value="1"/>
</dbReference>
<gene>
    <name evidence="4" type="ORF">D2E25_0679</name>
</gene>
<dbReference type="CDD" id="cd01109">
    <property type="entry name" value="HTH_YyaN"/>
    <property type="match status" value="1"/>
</dbReference>
<keyword evidence="2" id="KW-0175">Coiled coil</keyword>
<evidence type="ECO:0000313" key="4">
    <source>
        <dbReference type="EMBL" id="RSX54371.1"/>
    </source>
</evidence>
<dbReference type="PANTHER" id="PTHR30204:SF82">
    <property type="entry name" value="TRANSCRIPTIONAL REGULATOR, MERR FAMILY"/>
    <property type="match status" value="1"/>
</dbReference>
<accession>A0A430FNH3</accession>
<dbReference type="Proteomes" id="UP000287533">
    <property type="component" value="Unassembled WGS sequence"/>
</dbReference>
<dbReference type="InterPro" id="IPR047057">
    <property type="entry name" value="MerR_fam"/>
</dbReference>
<comment type="caution">
    <text evidence="4">The sequence shown here is derived from an EMBL/GenBank/DDBJ whole genome shotgun (WGS) entry which is preliminary data.</text>
</comment>
<dbReference type="OrthoDB" id="9802039at2"/>
<dbReference type="AlphaFoldDB" id="A0A430FNH3"/>
<keyword evidence="1" id="KW-0238">DNA-binding</keyword>
<dbReference type="GO" id="GO:0003677">
    <property type="term" value="F:DNA binding"/>
    <property type="evidence" value="ECO:0007669"/>
    <property type="project" value="UniProtKB-KW"/>
</dbReference>
<organism evidence="4 5">
    <name type="scientific">Bifidobacterium goeldii</name>
    <dbReference type="NCBI Taxonomy" id="2306975"/>
    <lineage>
        <taxon>Bacteria</taxon>
        <taxon>Bacillati</taxon>
        <taxon>Actinomycetota</taxon>
        <taxon>Actinomycetes</taxon>
        <taxon>Bifidobacteriales</taxon>
        <taxon>Bifidobacteriaceae</taxon>
        <taxon>Bifidobacterium</taxon>
    </lineage>
</organism>
<dbReference type="PROSITE" id="PS50937">
    <property type="entry name" value="HTH_MERR_2"/>
    <property type="match status" value="1"/>
</dbReference>
<evidence type="ECO:0000256" key="2">
    <source>
        <dbReference type="SAM" id="Coils"/>
    </source>
</evidence>
<dbReference type="SMART" id="SM00422">
    <property type="entry name" value="HTH_MERR"/>
    <property type="match status" value="1"/>
</dbReference>
<dbReference type="PANTHER" id="PTHR30204">
    <property type="entry name" value="REDOX-CYCLING DRUG-SENSING TRANSCRIPTIONAL ACTIVATOR SOXR"/>
    <property type="match status" value="1"/>
</dbReference>
<feature type="domain" description="HTH merR-type" evidence="3">
    <location>
        <begin position="19"/>
        <end position="88"/>
    </location>
</feature>
<evidence type="ECO:0000313" key="5">
    <source>
        <dbReference type="Proteomes" id="UP000287533"/>
    </source>
</evidence>
<dbReference type="InterPro" id="IPR000551">
    <property type="entry name" value="MerR-type_HTH_dom"/>
</dbReference>